<evidence type="ECO:0000259" key="3">
    <source>
        <dbReference type="Pfam" id="PF12850"/>
    </source>
</evidence>
<accession>A0ABU3LEY3</accession>
<dbReference type="InterPro" id="IPR029052">
    <property type="entry name" value="Metallo-depent_PP-like"/>
</dbReference>
<evidence type="ECO:0000256" key="1">
    <source>
        <dbReference type="ARBA" id="ARBA00008950"/>
    </source>
</evidence>
<gene>
    <name evidence="4" type="ORF">RQM59_07750</name>
</gene>
<sequence length="165" mass="18883">MKKILLLSDTHSYIDDQILKFVKQADEVWHAGDIGNLDVTDTIKKLKPLRAVFGNIDNKDARTEFPLDNKFEVEGVTVWITHIGGYPNRYNPRVKEMLATNPPKLFICGHSHILKVQFDKKLELLHLNPGAAGKHGFHKIRTMLRFELDKGAIKNMEVIELAKRT</sequence>
<keyword evidence="5" id="KW-1185">Reference proteome</keyword>
<dbReference type="EC" id="3.1.4.-" evidence="2"/>
<dbReference type="InterPro" id="IPR000979">
    <property type="entry name" value="Phosphodiesterase_MJ0936/Vps29"/>
</dbReference>
<evidence type="ECO:0000313" key="4">
    <source>
        <dbReference type="EMBL" id="MDT7832270.1"/>
    </source>
</evidence>
<dbReference type="InterPro" id="IPR024654">
    <property type="entry name" value="Calcineurin-like_PHP_lpxH"/>
</dbReference>
<organism evidence="4 5">
    <name type="scientific">Asprobacillus argus</name>
    <dbReference type="NCBI Taxonomy" id="3076534"/>
    <lineage>
        <taxon>Bacteria</taxon>
        <taxon>Pseudomonadati</taxon>
        <taxon>Bacteroidota</taxon>
        <taxon>Flavobacteriia</taxon>
        <taxon>Flavobacteriales</taxon>
        <taxon>Flavobacteriaceae</taxon>
        <taxon>Asprobacillus</taxon>
    </lineage>
</organism>
<dbReference type="RefSeq" id="WP_349241530.1">
    <property type="nucleotide sequence ID" value="NZ_JAVTTO010000003.1"/>
</dbReference>
<comment type="cofactor">
    <cofactor evidence="2">
        <name>a divalent metal cation</name>
        <dbReference type="ChEBI" id="CHEBI:60240"/>
    </cofactor>
</comment>
<comment type="caution">
    <text evidence="4">The sequence shown here is derived from an EMBL/GenBank/DDBJ whole genome shotgun (WGS) entry which is preliminary data.</text>
</comment>
<protein>
    <recommendedName>
        <fullName evidence="2">Phosphoesterase</fullName>
        <ecNumber evidence="2">3.1.4.-</ecNumber>
    </recommendedName>
</protein>
<dbReference type="Gene3D" id="3.60.21.10">
    <property type="match status" value="1"/>
</dbReference>
<evidence type="ECO:0000256" key="2">
    <source>
        <dbReference type="RuleBase" id="RU362039"/>
    </source>
</evidence>
<keyword evidence="2" id="KW-0479">Metal-binding</keyword>
<dbReference type="SUPFAM" id="SSF56300">
    <property type="entry name" value="Metallo-dependent phosphatases"/>
    <property type="match status" value="1"/>
</dbReference>
<dbReference type="EMBL" id="JAVTTO010000003">
    <property type="protein sequence ID" value="MDT7832270.1"/>
    <property type="molecule type" value="Genomic_DNA"/>
</dbReference>
<feature type="domain" description="Calcineurin-like phosphoesterase" evidence="3">
    <location>
        <begin position="3"/>
        <end position="150"/>
    </location>
</feature>
<dbReference type="Proteomes" id="UP001257277">
    <property type="component" value="Unassembled WGS sequence"/>
</dbReference>
<comment type="similarity">
    <text evidence="1 2">Belongs to the metallophosphoesterase superfamily. YfcE family.</text>
</comment>
<evidence type="ECO:0000313" key="5">
    <source>
        <dbReference type="Proteomes" id="UP001257277"/>
    </source>
</evidence>
<dbReference type="NCBIfam" id="TIGR00040">
    <property type="entry name" value="yfcE"/>
    <property type="match status" value="1"/>
</dbReference>
<dbReference type="Pfam" id="PF12850">
    <property type="entry name" value="Metallophos_2"/>
    <property type="match status" value="1"/>
</dbReference>
<proteinExistence type="inferred from homology"/>
<reference evidence="4 5" key="1">
    <citation type="submission" date="2023-09" db="EMBL/GenBank/DDBJ databases">
        <title>Novel taxa isolated from Blanes Bay.</title>
        <authorList>
            <person name="Rey-Velasco X."/>
            <person name="Lucena T."/>
        </authorList>
    </citation>
    <scope>NUCLEOTIDE SEQUENCE [LARGE SCALE GENOMIC DNA]</scope>
    <source>
        <strain evidence="4 5">S356</strain>
    </source>
</reference>
<name>A0ABU3LEY3_9FLAO</name>